<dbReference type="PANTHER" id="PTHR47371:SF3">
    <property type="entry name" value="PHOSPHOGLYCEROL TRANSFERASE I"/>
    <property type="match status" value="1"/>
</dbReference>
<dbReference type="InterPro" id="IPR050448">
    <property type="entry name" value="OpgB/LTA_synthase_biosynth"/>
</dbReference>
<keyword evidence="2" id="KW-1003">Cell membrane</keyword>
<name>A0A4S3KIL8_9GAMM</name>
<evidence type="ECO:0000256" key="2">
    <source>
        <dbReference type="ARBA" id="ARBA00022475"/>
    </source>
</evidence>
<evidence type="ECO:0000256" key="5">
    <source>
        <dbReference type="ARBA" id="ARBA00023136"/>
    </source>
</evidence>
<feature type="transmembrane region" description="Helical" evidence="6">
    <location>
        <begin position="54"/>
        <end position="72"/>
    </location>
</feature>
<dbReference type="OrthoDB" id="5363296at2"/>
<evidence type="ECO:0000313" key="9">
    <source>
        <dbReference type="Proteomes" id="UP000306317"/>
    </source>
</evidence>
<dbReference type="Pfam" id="PF00884">
    <property type="entry name" value="Sulfatase"/>
    <property type="match status" value="1"/>
</dbReference>
<dbReference type="Proteomes" id="UP000306317">
    <property type="component" value="Unassembled WGS sequence"/>
</dbReference>
<dbReference type="PANTHER" id="PTHR47371">
    <property type="entry name" value="LIPOTEICHOIC ACID SYNTHASE"/>
    <property type="match status" value="1"/>
</dbReference>
<comment type="caution">
    <text evidence="8">The sequence shown here is derived from an EMBL/GenBank/DDBJ whole genome shotgun (WGS) entry which is preliminary data.</text>
</comment>
<evidence type="ECO:0000256" key="3">
    <source>
        <dbReference type="ARBA" id="ARBA00022692"/>
    </source>
</evidence>
<feature type="transmembrane region" description="Helical" evidence="6">
    <location>
        <begin position="132"/>
        <end position="151"/>
    </location>
</feature>
<gene>
    <name evidence="8" type="ORF">B1991_05900</name>
</gene>
<dbReference type="RefSeq" id="WP_136257786.1">
    <property type="nucleotide sequence ID" value="NZ_MWIO01000016.1"/>
</dbReference>
<dbReference type="EMBL" id="MWIO01000016">
    <property type="protein sequence ID" value="THD08420.1"/>
    <property type="molecule type" value="Genomic_DNA"/>
</dbReference>
<dbReference type="InterPro" id="IPR017850">
    <property type="entry name" value="Alkaline_phosphatase_core_sf"/>
</dbReference>
<dbReference type="AlphaFoldDB" id="A0A4S3KIL8"/>
<dbReference type="Gene3D" id="3.40.720.10">
    <property type="entry name" value="Alkaline Phosphatase, subunit A"/>
    <property type="match status" value="1"/>
</dbReference>
<accession>A0A4S3KIL8</accession>
<dbReference type="SUPFAM" id="SSF53649">
    <property type="entry name" value="Alkaline phosphatase-like"/>
    <property type="match status" value="1"/>
</dbReference>
<evidence type="ECO:0000256" key="6">
    <source>
        <dbReference type="SAM" id="Phobius"/>
    </source>
</evidence>
<evidence type="ECO:0000259" key="7">
    <source>
        <dbReference type="Pfam" id="PF00884"/>
    </source>
</evidence>
<feature type="domain" description="Sulfatase N-terminal" evidence="7">
    <location>
        <begin position="257"/>
        <end position="495"/>
    </location>
</feature>
<dbReference type="GO" id="GO:0005886">
    <property type="term" value="C:plasma membrane"/>
    <property type="evidence" value="ECO:0007669"/>
    <property type="project" value="UniProtKB-SubCell"/>
</dbReference>
<evidence type="ECO:0000256" key="1">
    <source>
        <dbReference type="ARBA" id="ARBA00004651"/>
    </source>
</evidence>
<dbReference type="CDD" id="cd16015">
    <property type="entry name" value="LTA_synthase"/>
    <property type="match status" value="1"/>
</dbReference>
<keyword evidence="9" id="KW-1185">Reference proteome</keyword>
<comment type="subcellular location">
    <subcellularLocation>
        <location evidence="1">Cell membrane</location>
        <topology evidence="1">Multi-pass membrane protein</topology>
    </subcellularLocation>
</comment>
<proteinExistence type="predicted"/>
<keyword evidence="5 6" id="KW-0472">Membrane</keyword>
<feature type="transmembrane region" description="Helical" evidence="6">
    <location>
        <begin position="163"/>
        <end position="184"/>
    </location>
</feature>
<evidence type="ECO:0000313" key="8">
    <source>
        <dbReference type="EMBL" id="THD08420.1"/>
    </source>
</evidence>
<sequence length="634" mass="68657">MPLTSPDIRSARYPLGARIALVLALALAFVLLTGLVDGGVGVTTAQLLKQPRFPLANALPGLLLAGALLAWTRRAWLSFGLAFTLQGLVYGVNVLKVANLGTPLLPDDFRMIGQLRKGGMHLLAGYLPHSPWPYLALLAALALVVLAWRYEPPVVPRHTGGKRLAACGLLAAAFVSMLVGLSAWGRIYNARVLWLEPWSARVTTNHSGLISSLMLFHLQYGGGHHKPDRAAAEQLIAQSAPALQQVLRQPAATGELPDIVVVQSESFFDPSIMRGYEHSNFAPNLRRLARHGSSGKLHVPTFGGGTIRTEFEFLTGLSLRYFDNLQFPYLQMSHKSLPSLVRTLASHGYSTLALHGNDPAFWNRTTAFQAIGFDRFVSQSTFPPGAPNDGKYMADSAMTDEIMTQLRDSGPPQFIFAISIEAHGPYDIEPAHVAERDAIPVPDGITGRDKLELQTYLYHLKHADAELGRLVKLLAKRDRPSVVLFYGDHLPALSNSYHITGFVDGGDMLSQAGVWLLVDPKRPSKPLQADTASWLLPGKLLAHVGIHDDPYFALTELVGPRIAALTAAPGAPSRPESDEQRQLDKAMAGVDQLRMGGKLDPMLAKALNAAAAMTQMVHATATPPAVEEQPATAH</sequence>
<evidence type="ECO:0000256" key="4">
    <source>
        <dbReference type="ARBA" id="ARBA00022989"/>
    </source>
</evidence>
<dbReference type="InterPro" id="IPR000917">
    <property type="entry name" value="Sulfatase_N"/>
</dbReference>
<organism evidence="8 9">
    <name type="scientific">Rhodanobacter lindaniclasticus</name>
    <dbReference type="NCBI Taxonomy" id="75310"/>
    <lineage>
        <taxon>Bacteria</taxon>
        <taxon>Pseudomonadati</taxon>
        <taxon>Pseudomonadota</taxon>
        <taxon>Gammaproteobacteria</taxon>
        <taxon>Lysobacterales</taxon>
        <taxon>Rhodanobacteraceae</taxon>
        <taxon>Rhodanobacter</taxon>
    </lineage>
</organism>
<feature type="transmembrane region" description="Helical" evidence="6">
    <location>
        <begin position="79"/>
        <end position="98"/>
    </location>
</feature>
<reference evidence="8 9" key="1">
    <citation type="submission" date="2017-02" db="EMBL/GenBank/DDBJ databases">
        <title>Whole genome sequencing of Rhodanobacter lindaniclasticus DSM 17932.</title>
        <authorList>
            <person name="Kumar S."/>
            <person name="Patil P."/>
            <person name="Patil P.B."/>
        </authorList>
    </citation>
    <scope>NUCLEOTIDE SEQUENCE [LARGE SCALE GENOMIC DNA]</scope>
    <source>
        <strain evidence="8 9">DSM 17932</strain>
    </source>
</reference>
<protein>
    <submittedName>
        <fullName evidence="8">Sulfatase</fullName>
    </submittedName>
</protein>
<keyword evidence="3 6" id="KW-0812">Transmembrane</keyword>
<keyword evidence="4 6" id="KW-1133">Transmembrane helix</keyword>